<dbReference type="Pfam" id="PF11459">
    <property type="entry name" value="AbiEi_3"/>
    <property type="match status" value="1"/>
</dbReference>
<dbReference type="InterPro" id="IPR021561">
    <property type="entry name" value="AbiEi_3"/>
</dbReference>
<keyword evidence="3" id="KW-1185">Reference proteome</keyword>
<dbReference type="Pfam" id="PF17194">
    <property type="entry name" value="AbiEi_3_N"/>
    <property type="match status" value="1"/>
</dbReference>
<protein>
    <submittedName>
        <fullName evidence="2">Transcriptional regulator with AbiEi antitoxin domain of type IV toxin-antitoxin system</fullName>
    </submittedName>
</protein>
<reference evidence="2 3" key="1">
    <citation type="submission" date="2019-02" db="EMBL/GenBank/DDBJ databases">
        <title>Genomic Encyclopedia of Archaeal and Bacterial Type Strains, Phase II (KMG-II): from individual species to whole genera.</title>
        <authorList>
            <person name="Goeker M."/>
        </authorList>
    </citation>
    <scope>NUCLEOTIDE SEQUENCE [LARGE SCALE GENOMIC DNA]</scope>
    <source>
        <strain evidence="2 3">DSM 18101</strain>
    </source>
</reference>
<dbReference type="AlphaFoldDB" id="A0A4Q7YT32"/>
<feature type="domain" description="Transcriptional regulator AbiEi antitoxin N-terminal" evidence="1">
    <location>
        <begin position="9"/>
        <end position="103"/>
    </location>
</feature>
<gene>
    <name evidence="2" type="ORF">BDD14_1883</name>
</gene>
<comment type="caution">
    <text evidence="2">The sequence shown here is derived from an EMBL/GenBank/DDBJ whole genome shotgun (WGS) entry which is preliminary data.</text>
</comment>
<dbReference type="Proteomes" id="UP000292958">
    <property type="component" value="Unassembled WGS sequence"/>
</dbReference>
<evidence type="ECO:0000259" key="1">
    <source>
        <dbReference type="Pfam" id="PF17194"/>
    </source>
</evidence>
<accession>A0A4Q7YT32</accession>
<dbReference type="EMBL" id="SHKW01000001">
    <property type="protein sequence ID" value="RZU40424.1"/>
    <property type="molecule type" value="Genomic_DNA"/>
</dbReference>
<evidence type="ECO:0000313" key="2">
    <source>
        <dbReference type="EMBL" id="RZU40424.1"/>
    </source>
</evidence>
<proteinExistence type="predicted"/>
<evidence type="ECO:0000313" key="3">
    <source>
        <dbReference type="Proteomes" id="UP000292958"/>
    </source>
</evidence>
<name>A0A4Q7YT32_9BACT</name>
<dbReference type="InterPro" id="IPR033455">
    <property type="entry name" value="AbiEi_3_N"/>
</dbReference>
<sequence length="287" mass="32327">MCVMDAQRSSRLNHLLLSLPEGFLADSAWLQAQGLSRSSIRDYVDRGWLERLGPRVYRRPMQAAKSLLRWDLVVLSLQQVMHKPLHVGGRTAVELSGYAHYLEAGDASTVYLYGQGIPSWLAKLPSSAHFETRSIRLFANSSTGVEMRRYDLRSGEAAGSTKDAESTSPWEWSLTMSVPERAILEMMDELPQHESFHQVDVVMEGLANLRPGLVGKLLQECRSIKVKRLFLWYADRHGHAWLKHLDQSSVDLGKGKRQLVPQGHFDSRYQITLPTELFATGGPSDAQ</sequence>
<organism evidence="2 3">
    <name type="scientific">Edaphobacter modestus</name>
    <dbReference type="NCBI Taxonomy" id="388466"/>
    <lineage>
        <taxon>Bacteria</taxon>
        <taxon>Pseudomonadati</taxon>
        <taxon>Acidobacteriota</taxon>
        <taxon>Terriglobia</taxon>
        <taxon>Terriglobales</taxon>
        <taxon>Acidobacteriaceae</taxon>
        <taxon>Edaphobacter</taxon>
    </lineage>
</organism>